<sequence length="230" mass="25168">MRVRRASVQVCALVPTALQRHWFYLVYLRSTVCIGSNSSTTGSAWNDSAGGGSGRRREERKEEAEKVKDRLPNYEAEADEKTDRRRSNSTAQHSNGRKHRRRGPLLFSRVPPPSIRIVAGYPSPLPLTRDLQLAADVDSDGAVVRYVYAVCTSTHPLPLQGSPSPPPLSTTSSASRPKDNGPPPSTSSSDPNSHIPPLLILMEPAQQAQVGSILLFWWPGEQTLEPVPVS</sequence>
<name>A0AAI9UES1_9PEZI</name>
<comment type="caution">
    <text evidence="2">The sequence shown here is derived from an EMBL/GenBank/DDBJ whole genome shotgun (WGS) entry which is preliminary data.</text>
</comment>
<evidence type="ECO:0000256" key="1">
    <source>
        <dbReference type="SAM" id="MobiDB-lite"/>
    </source>
</evidence>
<feature type="compositionally biased region" description="Low complexity" evidence="1">
    <location>
        <begin position="186"/>
        <end position="196"/>
    </location>
</feature>
<feature type="region of interest" description="Disordered" evidence="1">
    <location>
        <begin position="39"/>
        <end position="109"/>
    </location>
</feature>
<feature type="compositionally biased region" description="Basic and acidic residues" evidence="1">
    <location>
        <begin position="55"/>
        <end position="72"/>
    </location>
</feature>
<keyword evidence="3" id="KW-1185">Reference proteome</keyword>
<accession>A0AAI9UES1</accession>
<feature type="region of interest" description="Disordered" evidence="1">
    <location>
        <begin position="155"/>
        <end position="196"/>
    </location>
</feature>
<evidence type="ECO:0000313" key="2">
    <source>
        <dbReference type="EMBL" id="KAK1457021.1"/>
    </source>
</evidence>
<reference evidence="2 3" key="1">
    <citation type="submission" date="2016-10" db="EMBL/GenBank/DDBJ databases">
        <title>The genome sequence of Colletotrichum fioriniae PJ7.</title>
        <authorList>
            <person name="Baroncelli R."/>
        </authorList>
    </citation>
    <scope>NUCLEOTIDE SEQUENCE [LARGE SCALE GENOMIC DNA]</scope>
    <source>
        <strain evidence="2">Col 31</strain>
    </source>
</reference>
<evidence type="ECO:0000313" key="3">
    <source>
        <dbReference type="Proteomes" id="UP001239795"/>
    </source>
</evidence>
<dbReference type="EMBL" id="MLGG01000017">
    <property type="protein sequence ID" value="KAK1457021.1"/>
    <property type="molecule type" value="Genomic_DNA"/>
</dbReference>
<dbReference type="AlphaFoldDB" id="A0AAI9UES1"/>
<protein>
    <submittedName>
        <fullName evidence="2">Uncharacterized protein</fullName>
    </submittedName>
</protein>
<proteinExistence type="predicted"/>
<organism evidence="2 3">
    <name type="scientific">Colletotrichum melonis</name>
    <dbReference type="NCBI Taxonomy" id="1209925"/>
    <lineage>
        <taxon>Eukaryota</taxon>
        <taxon>Fungi</taxon>
        <taxon>Dikarya</taxon>
        <taxon>Ascomycota</taxon>
        <taxon>Pezizomycotina</taxon>
        <taxon>Sordariomycetes</taxon>
        <taxon>Hypocreomycetidae</taxon>
        <taxon>Glomerellales</taxon>
        <taxon>Glomerellaceae</taxon>
        <taxon>Colletotrichum</taxon>
        <taxon>Colletotrichum acutatum species complex</taxon>
    </lineage>
</organism>
<gene>
    <name evidence="2" type="ORF">CMEL01_16032</name>
</gene>
<dbReference type="Proteomes" id="UP001239795">
    <property type="component" value="Unassembled WGS sequence"/>
</dbReference>